<dbReference type="GO" id="GO:0006779">
    <property type="term" value="P:porphyrin-containing compound biosynthetic process"/>
    <property type="evidence" value="ECO:0007669"/>
    <property type="project" value="InterPro"/>
</dbReference>
<keyword evidence="3" id="KW-1185">Reference proteome</keyword>
<feature type="domain" description="Uroporphyrinogen decarboxylase (URO-D)" evidence="1">
    <location>
        <begin position="169"/>
        <end position="356"/>
    </location>
</feature>
<dbReference type="PANTHER" id="PTHR47099">
    <property type="entry name" value="METHYLCOBAMIDE:COM METHYLTRANSFERASE MTBA"/>
    <property type="match status" value="1"/>
</dbReference>
<dbReference type="AlphaFoldDB" id="A0A4Q2KB44"/>
<dbReference type="PANTHER" id="PTHR47099:SF1">
    <property type="entry name" value="METHYLCOBAMIDE:COM METHYLTRANSFERASE MTBA"/>
    <property type="match status" value="1"/>
</dbReference>
<dbReference type="InterPro" id="IPR052024">
    <property type="entry name" value="Methanogen_methyltrans"/>
</dbReference>
<accession>A0A4Q2KB44</accession>
<evidence type="ECO:0000313" key="2">
    <source>
        <dbReference type="EMBL" id="RXZ61785.1"/>
    </source>
</evidence>
<organism evidence="2 3">
    <name type="scientific">Candidatus Borkfalkia ceftriaxoniphila</name>
    <dbReference type="NCBI Taxonomy" id="2508949"/>
    <lineage>
        <taxon>Bacteria</taxon>
        <taxon>Bacillati</taxon>
        <taxon>Bacillota</taxon>
        <taxon>Clostridia</taxon>
        <taxon>Christensenellales</taxon>
        <taxon>Christensenellaceae</taxon>
        <taxon>Candidatus Borkfalkia</taxon>
    </lineage>
</organism>
<dbReference type="EMBL" id="SDOZ01000002">
    <property type="protein sequence ID" value="RXZ61785.1"/>
    <property type="molecule type" value="Genomic_DNA"/>
</dbReference>
<proteinExistence type="predicted"/>
<dbReference type="RefSeq" id="WP_129224794.1">
    <property type="nucleotide sequence ID" value="NZ_SDOZ01000002.1"/>
</dbReference>
<name>A0A4Q2KB44_9FIRM</name>
<dbReference type="GO" id="GO:0004853">
    <property type="term" value="F:uroporphyrinogen decarboxylase activity"/>
    <property type="evidence" value="ECO:0007669"/>
    <property type="project" value="InterPro"/>
</dbReference>
<gene>
    <name evidence="2" type="ORF">ESZ91_05185</name>
</gene>
<dbReference type="OrthoDB" id="1675989at2"/>
<evidence type="ECO:0000259" key="1">
    <source>
        <dbReference type="Pfam" id="PF01208"/>
    </source>
</evidence>
<dbReference type="Pfam" id="PF01208">
    <property type="entry name" value="URO-D"/>
    <property type="match status" value="1"/>
</dbReference>
<dbReference type="InterPro" id="IPR000257">
    <property type="entry name" value="Uroporphyrinogen_deCOase"/>
</dbReference>
<dbReference type="Gene3D" id="3.20.20.210">
    <property type="match status" value="1"/>
</dbReference>
<reference evidence="2 3" key="1">
    <citation type="journal article" date="2019" name="Gut">
        <title>Antibiotics-induced monodominance of a novel gut bacterial order.</title>
        <authorList>
            <person name="Hildebrand F."/>
            <person name="Moitinho-Silva L."/>
            <person name="Blasche S."/>
            <person name="Jahn M.T."/>
            <person name="Gossmann T.I."/>
            <person name="Heuerta-Cepas J."/>
            <person name="Hercog R."/>
            <person name="Luetge M."/>
            <person name="Bahram M."/>
            <person name="Pryszlak A."/>
            <person name="Alves R.J."/>
            <person name="Waszak S.M."/>
            <person name="Zhu A."/>
            <person name="Ye L."/>
            <person name="Costea P.I."/>
            <person name="Aalvink S."/>
            <person name="Belzer C."/>
            <person name="Forslund S.K."/>
            <person name="Sunagawa S."/>
            <person name="Hentschel U."/>
            <person name="Merten C."/>
            <person name="Patil K.R."/>
            <person name="Benes V."/>
            <person name="Bork P."/>
        </authorList>
    </citation>
    <scope>NUCLEOTIDE SEQUENCE [LARGE SCALE GENOMIC DNA]</scope>
    <source>
        <strain evidence="2 3">HDS1380</strain>
    </source>
</reference>
<dbReference type="SUPFAM" id="SSF51726">
    <property type="entry name" value="UROD/MetE-like"/>
    <property type="match status" value="1"/>
</dbReference>
<evidence type="ECO:0000313" key="3">
    <source>
        <dbReference type="Proteomes" id="UP000291269"/>
    </source>
</evidence>
<dbReference type="InterPro" id="IPR038071">
    <property type="entry name" value="UROD/MetE-like_sf"/>
</dbReference>
<comment type="caution">
    <text evidence="2">The sequence shown here is derived from an EMBL/GenBank/DDBJ whole genome shotgun (WGS) entry which is preliminary data.</text>
</comment>
<protein>
    <recommendedName>
        <fullName evidence="1">Uroporphyrinogen decarboxylase (URO-D) domain-containing protein</fullName>
    </recommendedName>
</protein>
<sequence length="359" mass="40187">MNSGMTKKERVLAALYKKETDRIPFSPLCDDYFASSLEKQNHPYDLLRALRYIGADIIERHSPCCEVRYGGGITVESREVGGGKRETHFITKYGEIYDRFYFQNGAMYTEKHLLSTPEDVKVMTHIARNTQYIPRFELFEERKKAIGDDGIPTPTAPCSPLLETLQVLCGLENTTYLLLDEEDAMREMFAALHERNKNYYRLMCDLDTPVVFAYEDTSTTIMSRDWFQSLAAPCLNEYAKILHGAGKLYITHMCGKLSGFSEDIAKILSDGIDSVCPPTTGDMECWDAKSAFGGKVIIGGIEPSSLVMKSEEAILSHVSEILERMRGGRGFILSTGDAVPHGTSVELLKKIADLVAREG</sequence>
<dbReference type="Proteomes" id="UP000291269">
    <property type="component" value="Unassembled WGS sequence"/>
</dbReference>